<proteinExistence type="predicted"/>
<dbReference type="EMBL" id="BSPL01000005">
    <property type="protein sequence ID" value="GLS68392.1"/>
    <property type="molecule type" value="Genomic_DNA"/>
</dbReference>
<organism evidence="2 3">
    <name type="scientific">Methylobacterium tardum</name>
    <dbReference type="NCBI Taxonomy" id="374432"/>
    <lineage>
        <taxon>Bacteria</taxon>
        <taxon>Pseudomonadati</taxon>
        <taxon>Pseudomonadota</taxon>
        <taxon>Alphaproteobacteria</taxon>
        <taxon>Hyphomicrobiales</taxon>
        <taxon>Methylobacteriaceae</taxon>
        <taxon>Methylobacterium</taxon>
    </lineage>
</organism>
<evidence type="ECO:0000313" key="3">
    <source>
        <dbReference type="Proteomes" id="UP001157440"/>
    </source>
</evidence>
<feature type="compositionally biased region" description="Low complexity" evidence="1">
    <location>
        <begin position="75"/>
        <end position="87"/>
    </location>
</feature>
<dbReference type="Proteomes" id="UP001157440">
    <property type="component" value="Unassembled WGS sequence"/>
</dbReference>
<accession>A0AA37TAJ4</accession>
<comment type="caution">
    <text evidence="2">The sequence shown here is derived from an EMBL/GenBank/DDBJ whole genome shotgun (WGS) entry which is preliminary data.</text>
</comment>
<protein>
    <submittedName>
        <fullName evidence="2">Uncharacterized protein</fullName>
    </submittedName>
</protein>
<dbReference type="AlphaFoldDB" id="A0AA37TAJ4"/>
<evidence type="ECO:0000256" key="1">
    <source>
        <dbReference type="SAM" id="MobiDB-lite"/>
    </source>
</evidence>
<keyword evidence="3" id="KW-1185">Reference proteome</keyword>
<feature type="compositionally biased region" description="Basic and acidic residues" evidence="1">
    <location>
        <begin position="61"/>
        <end position="74"/>
    </location>
</feature>
<sequence>MGWRELSMIRTRVSSEGGQRSCGPKDVVVQSKARTRAPMRPPPWKADVSEATGSAPSPTGPRERRERPRGRTDRAAGGAASTDGTLTVVPEEWGSRRGAIEGVFEVHTSLLAHAVSRVFPADAPDCGLSHQGRTKA</sequence>
<reference evidence="3" key="1">
    <citation type="journal article" date="2019" name="Int. J. Syst. Evol. Microbiol.">
        <title>The Global Catalogue of Microorganisms (GCM) 10K type strain sequencing project: providing services to taxonomists for standard genome sequencing and annotation.</title>
        <authorList>
            <consortium name="The Broad Institute Genomics Platform"/>
            <consortium name="The Broad Institute Genome Sequencing Center for Infectious Disease"/>
            <person name="Wu L."/>
            <person name="Ma J."/>
        </authorList>
    </citation>
    <scope>NUCLEOTIDE SEQUENCE [LARGE SCALE GENOMIC DNA]</scope>
    <source>
        <strain evidence="3">NBRC 103632</strain>
    </source>
</reference>
<name>A0AA37TAJ4_9HYPH</name>
<feature type="region of interest" description="Disordered" evidence="1">
    <location>
        <begin position="1"/>
        <end position="87"/>
    </location>
</feature>
<gene>
    <name evidence="2" type="ORF">GCM10007890_04040</name>
</gene>
<evidence type="ECO:0000313" key="2">
    <source>
        <dbReference type="EMBL" id="GLS68392.1"/>
    </source>
</evidence>